<dbReference type="EMBL" id="JAYMYQ010000004">
    <property type="protein sequence ID" value="KAK7337945.1"/>
    <property type="molecule type" value="Genomic_DNA"/>
</dbReference>
<dbReference type="AlphaFoldDB" id="A0AAN9LKX9"/>
<name>A0AAN9LKX9_CANGL</name>
<protein>
    <submittedName>
        <fullName evidence="1">Uncharacterized protein</fullName>
    </submittedName>
</protein>
<reference evidence="1 2" key="1">
    <citation type="submission" date="2024-01" db="EMBL/GenBank/DDBJ databases">
        <title>The genomes of 5 underutilized Papilionoideae crops provide insights into root nodulation and disease resistanc.</title>
        <authorList>
            <person name="Jiang F."/>
        </authorList>
    </citation>
    <scope>NUCLEOTIDE SEQUENCE [LARGE SCALE GENOMIC DNA]</scope>
    <source>
        <strain evidence="1">LVBAO_FW01</strain>
        <tissue evidence="1">Leaves</tissue>
    </source>
</reference>
<proteinExistence type="predicted"/>
<accession>A0AAN9LKX9</accession>
<dbReference type="Proteomes" id="UP001367508">
    <property type="component" value="Unassembled WGS sequence"/>
</dbReference>
<sequence>MPFARINEMVFTKCWVWDMDKYDHLVIMHGVSRGMMNLSMVFKGRMASQAPLQHFVPPKYIQDLSGLKVLPNAGLRKAAYNLLGVHANGISKGPCSMAHWWAPTPGLADIN</sequence>
<comment type="caution">
    <text evidence="1">The sequence shown here is derived from an EMBL/GenBank/DDBJ whole genome shotgun (WGS) entry which is preliminary data.</text>
</comment>
<gene>
    <name evidence="1" type="ORF">VNO77_18537</name>
</gene>
<organism evidence="1 2">
    <name type="scientific">Canavalia gladiata</name>
    <name type="common">Sword bean</name>
    <name type="synonym">Dolichos gladiatus</name>
    <dbReference type="NCBI Taxonomy" id="3824"/>
    <lineage>
        <taxon>Eukaryota</taxon>
        <taxon>Viridiplantae</taxon>
        <taxon>Streptophyta</taxon>
        <taxon>Embryophyta</taxon>
        <taxon>Tracheophyta</taxon>
        <taxon>Spermatophyta</taxon>
        <taxon>Magnoliopsida</taxon>
        <taxon>eudicotyledons</taxon>
        <taxon>Gunneridae</taxon>
        <taxon>Pentapetalae</taxon>
        <taxon>rosids</taxon>
        <taxon>fabids</taxon>
        <taxon>Fabales</taxon>
        <taxon>Fabaceae</taxon>
        <taxon>Papilionoideae</taxon>
        <taxon>50 kb inversion clade</taxon>
        <taxon>NPAAA clade</taxon>
        <taxon>indigoferoid/millettioid clade</taxon>
        <taxon>Phaseoleae</taxon>
        <taxon>Canavalia</taxon>
    </lineage>
</organism>
<keyword evidence="2" id="KW-1185">Reference proteome</keyword>
<evidence type="ECO:0000313" key="2">
    <source>
        <dbReference type="Proteomes" id="UP001367508"/>
    </source>
</evidence>
<evidence type="ECO:0000313" key="1">
    <source>
        <dbReference type="EMBL" id="KAK7337945.1"/>
    </source>
</evidence>